<dbReference type="InterPro" id="IPR051941">
    <property type="entry name" value="BG_Antigen-Binding_Lectin"/>
</dbReference>
<dbReference type="PANTHER" id="PTHR45713">
    <property type="entry name" value="FTP DOMAIN-CONTAINING PROTEIN"/>
    <property type="match status" value="1"/>
</dbReference>
<dbReference type="Pfam" id="PF22633">
    <property type="entry name" value="F5_F8_type_C_2"/>
    <property type="match status" value="1"/>
</dbReference>
<dbReference type="InterPro" id="IPR008979">
    <property type="entry name" value="Galactose-bd-like_sf"/>
</dbReference>
<feature type="non-terminal residue" evidence="1">
    <location>
        <position position="94"/>
    </location>
</feature>
<reference evidence="1" key="1">
    <citation type="submission" date="2014-12" db="EMBL/GenBank/DDBJ databases">
        <title>Insight into the proteome of Arion vulgaris.</title>
        <authorList>
            <person name="Aradska J."/>
            <person name="Bulat T."/>
            <person name="Smidak R."/>
            <person name="Sarate P."/>
            <person name="Gangsoo J."/>
            <person name="Sialana F."/>
            <person name="Bilban M."/>
            <person name="Lubec G."/>
        </authorList>
    </citation>
    <scope>NUCLEOTIDE SEQUENCE</scope>
    <source>
        <tissue evidence="1">Skin</tissue>
    </source>
</reference>
<dbReference type="SUPFAM" id="SSF49785">
    <property type="entry name" value="Galactose-binding domain-like"/>
    <property type="match status" value="1"/>
</dbReference>
<evidence type="ECO:0008006" key="2">
    <source>
        <dbReference type="Google" id="ProtNLM"/>
    </source>
</evidence>
<dbReference type="PANTHER" id="PTHR45713:SF6">
    <property type="entry name" value="F5_8 TYPE C DOMAIN-CONTAINING PROTEIN"/>
    <property type="match status" value="1"/>
</dbReference>
<feature type="non-terminal residue" evidence="1">
    <location>
        <position position="1"/>
    </location>
</feature>
<name>A0A0B6ZU05_9EUPU</name>
<protein>
    <recommendedName>
        <fullName evidence="2">Fucolectin tachylectin-4 pentraxin-1 domain-containing protein</fullName>
    </recommendedName>
</protein>
<sequence>SGGRNVALRQDTNQSSTYIDNGVTMKALNAVDGNTDNDFTNGRCTCTNNGDINPYWNVTLSHTHMIHRYVLYNRVSNQERLAGFTLRSFTQDLV</sequence>
<evidence type="ECO:0000313" key="1">
    <source>
        <dbReference type="EMBL" id="CEK72038.1"/>
    </source>
</evidence>
<accession>A0A0B6ZU05</accession>
<gene>
    <name evidence="1" type="primary">ORF80870</name>
</gene>
<organism evidence="1">
    <name type="scientific">Arion vulgaris</name>
    <dbReference type="NCBI Taxonomy" id="1028688"/>
    <lineage>
        <taxon>Eukaryota</taxon>
        <taxon>Metazoa</taxon>
        <taxon>Spiralia</taxon>
        <taxon>Lophotrochozoa</taxon>
        <taxon>Mollusca</taxon>
        <taxon>Gastropoda</taxon>
        <taxon>Heterobranchia</taxon>
        <taxon>Euthyneura</taxon>
        <taxon>Panpulmonata</taxon>
        <taxon>Eupulmonata</taxon>
        <taxon>Stylommatophora</taxon>
        <taxon>Helicina</taxon>
        <taxon>Arionoidea</taxon>
        <taxon>Arionidae</taxon>
        <taxon>Arion</taxon>
    </lineage>
</organism>
<proteinExistence type="predicted"/>
<dbReference type="Gene3D" id="2.60.120.260">
    <property type="entry name" value="Galactose-binding domain-like"/>
    <property type="match status" value="1"/>
</dbReference>
<dbReference type="EMBL" id="HACG01025173">
    <property type="protein sequence ID" value="CEK72038.1"/>
    <property type="molecule type" value="Transcribed_RNA"/>
</dbReference>
<dbReference type="AlphaFoldDB" id="A0A0B6ZU05"/>